<dbReference type="SUPFAM" id="SSF103473">
    <property type="entry name" value="MFS general substrate transporter"/>
    <property type="match status" value="1"/>
</dbReference>
<feature type="transmembrane region" description="Helical" evidence="8">
    <location>
        <begin position="64"/>
        <end position="88"/>
    </location>
</feature>
<dbReference type="PANTHER" id="PTHR43045">
    <property type="entry name" value="SHIKIMATE TRANSPORTER"/>
    <property type="match status" value="1"/>
</dbReference>
<evidence type="ECO:0000256" key="3">
    <source>
        <dbReference type="ARBA" id="ARBA00022475"/>
    </source>
</evidence>
<dbReference type="InterPro" id="IPR036259">
    <property type="entry name" value="MFS_trans_sf"/>
</dbReference>
<evidence type="ECO:0000256" key="6">
    <source>
        <dbReference type="ARBA" id="ARBA00023136"/>
    </source>
</evidence>
<dbReference type="PROSITE" id="PS00217">
    <property type="entry name" value="SUGAR_TRANSPORT_2"/>
    <property type="match status" value="1"/>
</dbReference>
<protein>
    <submittedName>
        <fullName evidence="10">MHS family MFS transporter</fullName>
    </submittedName>
</protein>
<dbReference type="Gene3D" id="1.20.1250.20">
    <property type="entry name" value="MFS general substrate transporter like domains"/>
    <property type="match status" value="2"/>
</dbReference>
<evidence type="ECO:0000256" key="7">
    <source>
        <dbReference type="SAM" id="MobiDB-lite"/>
    </source>
</evidence>
<name>A0ABX0BJQ9_9PSEU</name>
<feature type="transmembrane region" description="Helical" evidence="8">
    <location>
        <begin position="319"/>
        <end position="339"/>
    </location>
</feature>
<sequence length="440" mass="45472">MSELAEPTSSRPPTLAAGKNRPMERRAAFAASLGTVLEYFDFAIFGLLAATVFPVVFFGELHGAAALMASFATYGVAFVARPLGSLVFGTIGDRHGRRGVLVATLLIMGLATTAMGLLPGYAAIGLAAPAVLIVLRFVQGVASGGEITGAQLLALEHAPVERRGRAGSFVAIASPLAQAAATLILAGLTAGLTKEAFVSWGWRIPLVASIVLVAFGTWVRTGVHETPEFVAAERKTETRPSAFQVLRRYPRTILILLLSYAGPACIYPMVTTFGVSYMTSAGGLKPSTAFVVFLIAQLIAIGAAIFGGRLADRIGPRNAMLAALVALAVSFLPLFPVVHAGNIPLTALCITGVVGSIIVALSAQAAFFADAFPVRMRYSGSSIAYTVTNSIFGGSAAVVATALLATGGGIIAVTVYGAALVIVSFIAVLARPAHQKPEVE</sequence>
<keyword evidence="6 8" id="KW-0472">Membrane</keyword>
<reference evidence="10 11" key="1">
    <citation type="submission" date="2020-01" db="EMBL/GenBank/DDBJ databases">
        <title>Insect and environment-associated Actinomycetes.</title>
        <authorList>
            <person name="Currrie C."/>
            <person name="Chevrette M."/>
            <person name="Carlson C."/>
            <person name="Stubbendieck R."/>
            <person name="Wendt-Pienkowski E."/>
        </authorList>
    </citation>
    <scope>NUCLEOTIDE SEQUENCE [LARGE SCALE GENOMIC DNA]</scope>
    <source>
        <strain evidence="10 11">SID8386</strain>
    </source>
</reference>
<evidence type="ECO:0000313" key="10">
    <source>
        <dbReference type="EMBL" id="NEC55744.1"/>
    </source>
</evidence>
<dbReference type="Pfam" id="PF07690">
    <property type="entry name" value="MFS_1"/>
    <property type="match status" value="1"/>
</dbReference>
<dbReference type="InterPro" id="IPR020846">
    <property type="entry name" value="MFS_dom"/>
</dbReference>
<dbReference type="Proteomes" id="UP000470404">
    <property type="component" value="Unassembled WGS sequence"/>
</dbReference>
<proteinExistence type="predicted"/>
<dbReference type="PANTHER" id="PTHR43045:SF1">
    <property type="entry name" value="SHIKIMATE TRANSPORTER"/>
    <property type="match status" value="1"/>
</dbReference>
<evidence type="ECO:0000259" key="9">
    <source>
        <dbReference type="PROSITE" id="PS50850"/>
    </source>
</evidence>
<feature type="transmembrane region" description="Helical" evidence="8">
    <location>
        <begin position="289"/>
        <end position="307"/>
    </location>
</feature>
<evidence type="ECO:0000256" key="2">
    <source>
        <dbReference type="ARBA" id="ARBA00022448"/>
    </source>
</evidence>
<feature type="transmembrane region" description="Helical" evidence="8">
    <location>
        <begin position="410"/>
        <end position="430"/>
    </location>
</feature>
<comment type="subcellular location">
    <subcellularLocation>
        <location evidence="1">Cell membrane</location>
        <topology evidence="1">Multi-pass membrane protein</topology>
    </subcellularLocation>
</comment>
<keyword evidence="4 8" id="KW-0812">Transmembrane</keyword>
<feature type="transmembrane region" description="Helical" evidence="8">
    <location>
        <begin position="345"/>
        <end position="371"/>
    </location>
</feature>
<evidence type="ECO:0000256" key="1">
    <source>
        <dbReference type="ARBA" id="ARBA00004651"/>
    </source>
</evidence>
<feature type="region of interest" description="Disordered" evidence="7">
    <location>
        <begin position="1"/>
        <end position="20"/>
    </location>
</feature>
<keyword evidence="2" id="KW-0813">Transport</keyword>
<evidence type="ECO:0000313" key="11">
    <source>
        <dbReference type="Proteomes" id="UP000470404"/>
    </source>
</evidence>
<keyword evidence="5 8" id="KW-1133">Transmembrane helix</keyword>
<feature type="domain" description="Major facilitator superfamily (MFS) profile" evidence="9">
    <location>
        <begin position="27"/>
        <end position="435"/>
    </location>
</feature>
<evidence type="ECO:0000256" key="8">
    <source>
        <dbReference type="SAM" id="Phobius"/>
    </source>
</evidence>
<evidence type="ECO:0000256" key="4">
    <source>
        <dbReference type="ARBA" id="ARBA00022692"/>
    </source>
</evidence>
<comment type="caution">
    <text evidence="10">The sequence shown here is derived from an EMBL/GenBank/DDBJ whole genome shotgun (WGS) entry which is preliminary data.</text>
</comment>
<feature type="transmembrane region" description="Helical" evidence="8">
    <location>
        <begin position="100"/>
        <end position="124"/>
    </location>
</feature>
<organism evidence="10 11">
    <name type="scientific">Amycolatopsis rubida</name>
    <dbReference type="NCBI Taxonomy" id="112413"/>
    <lineage>
        <taxon>Bacteria</taxon>
        <taxon>Bacillati</taxon>
        <taxon>Actinomycetota</taxon>
        <taxon>Actinomycetes</taxon>
        <taxon>Pseudonocardiales</taxon>
        <taxon>Pseudonocardiaceae</taxon>
        <taxon>Amycolatopsis</taxon>
    </lineage>
</organism>
<evidence type="ECO:0000256" key="5">
    <source>
        <dbReference type="ARBA" id="ARBA00022989"/>
    </source>
</evidence>
<feature type="transmembrane region" description="Helical" evidence="8">
    <location>
        <begin position="253"/>
        <end position="277"/>
    </location>
</feature>
<keyword evidence="11" id="KW-1185">Reference proteome</keyword>
<accession>A0ABX0BJQ9</accession>
<feature type="transmembrane region" description="Helical" evidence="8">
    <location>
        <begin position="200"/>
        <end position="219"/>
    </location>
</feature>
<dbReference type="EMBL" id="JAAGNC010000061">
    <property type="protein sequence ID" value="NEC55744.1"/>
    <property type="molecule type" value="Genomic_DNA"/>
</dbReference>
<feature type="transmembrane region" description="Helical" evidence="8">
    <location>
        <begin position="29"/>
        <end position="58"/>
    </location>
</feature>
<feature type="transmembrane region" description="Helical" evidence="8">
    <location>
        <begin position="166"/>
        <end position="188"/>
    </location>
</feature>
<dbReference type="InterPro" id="IPR011701">
    <property type="entry name" value="MFS"/>
</dbReference>
<gene>
    <name evidence="10" type="ORF">G3I59_09105</name>
</gene>
<dbReference type="InterPro" id="IPR005829">
    <property type="entry name" value="Sugar_transporter_CS"/>
</dbReference>
<feature type="transmembrane region" description="Helical" evidence="8">
    <location>
        <begin position="130"/>
        <end position="154"/>
    </location>
</feature>
<dbReference type="PROSITE" id="PS50850">
    <property type="entry name" value="MFS"/>
    <property type="match status" value="1"/>
</dbReference>
<feature type="transmembrane region" description="Helical" evidence="8">
    <location>
        <begin position="383"/>
        <end position="404"/>
    </location>
</feature>
<keyword evidence="3" id="KW-1003">Cell membrane</keyword>